<proteinExistence type="predicted"/>
<sequence>MESGADPGAGVEGADVGADSSGEFLRCFGRQMKLLREAAGLTQAQLGERVGYGEAQIAAVEQGRRIPRPELVDAVDREVGGRGVLVAMKGEVAKARYPGFFRRYAELEGQAVELHAYSDHVVKGILQTEEYARAVFRMWRPLLDEETIEQGVTARMERRKLFARRPAPLLSFVIEEHVLQRPLGGPEVLRGQLEQLLLYGHERNVELQVMPTRRDEHAGLAGPFTLIHLAGQRRMAYMEVQDTSALYSDPKKVSPLEATYRVLAAQALTPRESLAFIQKLLGEL</sequence>
<comment type="caution">
    <text evidence="2">The sequence shown here is derived from an EMBL/GenBank/DDBJ whole genome shotgun (WGS) entry which is preliminary data.</text>
</comment>
<dbReference type="InterPro" id="IPR043917">
    <property type="entry name" value="DUF5753"/>
</dbReference>
<dbReference type="SUPFAM" id="SSF47413">
    <property type="entry name" value="lambda repressor-like DNA-binding domains"/>
    <property type="match status" value="1"/>
</dbReference>
<name>A0ABP7YSI6_9ACTN</name>
<dbReference type="PROSITE" id="PS50943">
    <property type="entry name" value="HTH_CROC1"/>
    <property type="match status" value="1"/>
</dbReference>
<evidence type="ECO:0000259" key="1">
    <source>
        <dbReference type="PROSITE" id="PS50943"/>
    </source>
</evidence>
<dbReference type="InterPro" id="IPR010982">
    <property type="entry name" value="Lambda_DNA-bd_dom_sf"/>
</dbReference>
<gene>
    <name evidence="2" type="ORF">GCM10022285_40290</name>
</gene>
<dbReference type="InterPro" id="IPR001387">
    <property type="entry name" value="Cro/C1-type_HTH"/>
</dbReference>
<dbReference type="EMBL" id="BAABBU010000016">
    <property type="protein sequence ID" value="GAA4140644.1"/>
    <property type="molecule type" value="Genomic_DNA"/>
</dbReference>
<dbReference type="Pfam" id="PF19054">
    <property type="entry name" value="DUF5753"/>
    <property type="match status" value="1"/>
</dbReference>
<dbReference type="SMART" id="SM00530">
    <property type="entry name" value="HTH_XRE"/>
    <property type="match status" value="1"/>
</dbReference>
<dbReference type="Pfam" id="PF13560">
    <property type="entry name" value="HTH_31"/>
    <property type="match status" value="1"/>
</dbReference>
<dbReference type="Proteomes" id="UP001501845">
    <property type="component" value="Unassembled WGS sequence"/>
</dbReference>
<evidence type="ECO:0000313" key="2">
    <source>
        <dbReference type="EMBL" id="GAA4140644.1"/>
    </source>
</evidence>
<dbReference type="CDD" id="cd00093">
    <property type="entry name" value="HTH_XRE"/>
    <property type="match status" value="1"/>
</dbReference>
<dbReference type="Gene3D" id="1.10.260.40">
    <property type="entry name" value="lambda repressor-like DNA-binding domains"/>
    <property type="match status" value="1"/>
</dbReference>
<evidence type="ECO:0000313" key="3">
    <source>
        <dbReference type="Proteomes" id="UP001501845"/>
    </source>
</evidence>
<protein>
    <submittedName>
        <fullName evidence="2">Helix-turn-helix transcriptional regulator</fullName>
    </submittedName>
</protein>
<reference evidence="3" key="1">
    <citation type="journal article" date="2019" name="Int. J. Syst. Evol. Microbiol.">
        <title>The Global Catalogue of Microorganisms (GCM) 10K type strain sequencing project: providing services to taxonomists for standard genome sequencing and annotation.</title>
        <authorList>
            <consortium name="The Broad Institute Genomics Platform"/>
            <consortium name="The Broad Institute Genome Sequencing Center for Infectious Disease"/>
            <person name="Wu L."/>
            <person name="Ma J."/>
        </authorList>
    </citation>
    <scope>NUCLEOTIDE SEQUENCE [LARGE SCALE GENOMIC DNA]</scope>
    <source>
        <strain evidence="3">JCM 17589</strain>
    </source>
</reference>
<accession>A0ABP7YSI6</accession>
<organism evidence="2 3">
    <name type="scientific">Streptomyces tunisiensis</name>
    <dbReference type="NCBI Taxonomy" id="948699"/>
    <lineage>
        <taxon>Bacteria</taxon>
        <taxon>Bacillati</taxon>
        <taxon>Actinomycetota</taxon>
        <taxon>Actinomycetes</taxon>
        <taxon>Kitasatosporales</taxon>
        <taxon>Streptomycetaceae</taxon>
        <taxon>Streptomyces</taxon>
    </lineage>
</organism>
<keyword evidence="3" id="KW-1185">Reference proteome</keyword>
<dbReference type="RefSeq" id="WP_210908098.1">
    <property type="nucleotide sequence ID" value="NZ_BAABBU010000016.1"/>
</dbReference>
<feature type="domain" description="HTH cro/C1-type" evidence="1">
    <location>
        <begin position="32"/>
        <end position="71"/>
    </location>
</feature>